<sequence>MKIRSIKSKIILALCLLMSLLVLQSYLFNYSQKSLLSLQKAQHNALMQNESVTRLENDVISLQSQAIAYVDKANQNTIEKFDLYLNEANKNLNLLKSNSVEHSLEYQNALNRLGDYLSNYQDTFNQIVMNRTKREQLYITQFKQPITDLKIQITKLETQASPKSKAIFNDILLTISNLEHAVVSYLYKPNFDEAQNVNKNLEHLHSKLAKAPSISSVSMNTITNLKKAYSQLMQLTRSYTFSINVVLTGIENELLYLANQIKKTERLKFNETEKQLSSHLISNTEQANLFALLITIIVISVGYFIFRSVIKPITQLTTLLNDMSNEKQVTLNKNHHNQSEISAVIKAANMLYQKNQQTKELLIETQALNIQMETMNKELTVAIAQAESANKTKSDFVANMSHELRTPMNGVLGMLQLLRDSTLPTKQQHYADKAYSSAHNLLHILNNILDFSKLESKKIKIEEIPFTLDSIVKNTGNLFKDTANQKGLALEFNLHADPHLELIGDPFHLNQIINNCVGNAIKFTEHGKIQLIVETISQQKNIIDLRFCIKDTGVGIEPEQVEKVFNSFYQGDASITRKYGGTGLGLTISQQFTKVLGGKIQIRSEKDKGSEFYFTLPFKLSPQHRQKKRALLITPQKEQAAQLVSLLSSVGITPETTEEPLRALAKISQPSSPFDIVILSLTQEEAKNSIILQKLTESSQLSKNNLKIIIIITDTDQPHTQPTQKNVHIINNSYKQSDILKLLASESKASITPKPDNLIKFTGIKALIVDDNPLNIEITSAMLKKLDLDIVTAMNGLEAVECVKNNIFDIIFMDIQMPVMDGILATSKIRENGETLPIVALTAAVLPEDKKAAIDAGMNDFLTKPLIFDMLFQSLEKNLSTPQSGLLINIPLALDNLDNNERLLNKLITQFAIDYENFIVKFQKLQETNNNIELARHVHAIKGLAGTLGLEVLEQLAKKIESQIRNKEVVSFSLFSEQFVITLHAIKQYLTTQRLSEDVSLEGNENASELTTLIDKIYELTINSKPISSGLVRSLDSFTLKYPHPLLGLKSAINQFDYQLVLELISQFRDDNLN</sequence>
<dbReference type="Gene3D" id="3.40.50.2300">
    <property type="match status" value="1"/>
</dbReference>
<evidence type="ECO:0000256" key="10">
    <source>
        <dbReference type="ARBA" id="ARBA00023012"/>
    </source>
</evidence>
<dbReference type="GO" id="GO:0005886">
    <property type="term" value="C:plasma membrane"/>
    <property type="evidence" value="ECO:0007669"/>
    <property type="project" value="UniProtKB-SubCell"/>
</dbReference>
<evidence type="ECO:0000313" key="18">
    <source>
        <dbReference type="EMBL" id="KAA1161707.1"/>
    </source>
</evidence>
<dbReference type="PROSITE" id="PS50110">
    <property type="entry name" value="RESPONSE_REGULATORY"/>
    <property type="match status" value="1"/>
</dbReference>
<dbReference type="SUPFAM" id="SSF47384">
    <property type="entry name" value="Homodimeric domain of signal transducing histidine kinase"/>
    <property type="match status" value="1"/>
</dbReference>
<keyword evidence="6 14" id="KW-0812">Transmembrane</keyword>
<keyword evidence="11 14" id="KW-0472">Membrane</keyword>
<dbReference type="AlphaFoldDB" id="A0AB73BIF6"/>
<evidence type="ECO:0000256" key="6">
    <source>
        <dbReference type="ARBA" id="ARBA00022692"/>
    </source>
</evidence>
<dbReference type="Proteomes" id="UP000324162">
    <property type="component" value="Unassembled WGS sequence"/>
</dbReference>
<dbReference type="PANTHER" id="PTHR45339:SF1">
    <property type="entry name" value="HYBRID SIGNAL TRANSDUCTION HISTIDINE KINASE J"/>
    <property type="match status" value="1"/>
</dbReference>
<evidence type="ECO:0000259" key="17">
    <source>
        <dbReference type="PROSITE" id="PS50894"/>
    </source>
</evidence>
<dbReference type="Gene3D" id="6.10.340.10">
    <property type="match status" value="1"/>
</dbReference>
<dbReference type="EC" id="2.7.13.3" evidence="3"/>
<name>A0AB73BIF6_9GAMM</name>
<comment type="catalytic activity">
    <reaction evidence="1">
        <text>ATP + protein L-histidine = ADP + protein N-phospho-L-histidine.</text>
        <dbReference type="EC" id="2.7.13.3"/>
    </reaction>
</comment>
<dbReference type="PANTHER" id="PTHR45339">
    <property type="entry name" value="HYBRID SIGNAL TRANSDUCTION HISTIDINE KINASE J"/>
    <property type="match status" value="1"/>
</dbReference>
<keyword evidence="9 14" id="KW-1133">Transmembrane helix</keyword>
<dbReference type="Pfam" id="PF02518">
    <property type="entry name" value="HATPase_c"/>
    <property type="match status" value="1"/>
</dbReference>
<keyword evidence="10" id="KW-0902">Two-component regulatory system</keyword>
<dbReference type="FunFam" id="3.30.565.10:FF:000010">
    <property type="entry name" value="Sensor histidine kinase RcsC"/>
    <property type="match status" value="1"/>
</dbReference>
<evidence type="ECO:0000256" key="13">
    <source>
        <dbReference type="PROSITE-ProRule" id="PRU00169"/>
    </source>
</evidence>
<dbReference type="InterPro" id="IPR032255">
    <property type="entry name" value="HBM"/>
</dbReference>
<dbReference type="SMART" id="SM00448">
    <property type="entry name" value="REC"/>
    <property type="match status" value="1"/>
</dbReference>
<dbReference type="CDD" id="cd00082">
    <property type="entry name" value="HisKA"/>
    <property type="match status" value="1"/>
</dbReference>
<evidence type="ECO:0000259" key="15">
    <source>
        <dbReference type="PROSITE" id="PS50109"/>
    </source>
</evidence>
<dbReference type="InterPro" id="IPR036097">
    <property type="entry name" value="HisK_dim/P_sf"/>
</dbReference>
<dbReference type="Pfam" id="PF00512">
    <property type="entry name" value="HisKA"/>
    <property type="match status" value="1"/>
</dbReference>
<keyword evidence="4" id="KW-1003">Cell membrane</keyword>
<dbReference type="Gene3D" id="1.10.287.130">
    <property type="match status" value="1"/>
</dbReference>
<evidence type="ECO:0000256" key="12">
    <source>
        <dbReference type="PROSITE-ProRule" id="PRU00110"/>
    </source>
</evidence>
<dbReference type="GO" id="GO:0000155">
    <property type="term" value="F:phosphorelay sensor kinase activity"/>
    <property type="evidence" value="ECO:0007669"/>
    <property type="project" value="InterPro"/>
</dbReference>
<dbReference type="InterPro" id="IPR036890">
    <property type="entry name" value="HATPase_C_sf"/>
</dbReference>
<protein>
    <recommendedName>
        <fullName evidence="3">histidine kinase</fullName>
        <ecNumber evidence="3">2.7.13.3</ecNumber>
    </recommendedName>
</protein>
<dbReference type="CDD" id="cd17546">
    <property type="entry name" value="REC_hyHK_CKI1_RcsC-like"/>
    <property type="match status" value="1"/>
</dbReference>
<dbReference type="SMART" id="SM00388">
    <property type="entry name" value="HisKA"/>
    <property type="match status" value="1"/>
</dbReference>
<dbReference type="Pfam" id="PF00072">
    <property type="entry name" value="Response_reg"/>
    <property type="match status" value="1"/>
</dbReference>
<feature type="transmembrane region" description="Helical" evidence="14">
    <location>
        <begin position="287"/>
        <end position="306"/>
    </location>
</feature>
<dbReference type="CDD" id="cd16922">
    <property type="entry name" value="HATPase_EvgS-ArcB-TorS-like"/>
    <property type="match status" value="1"/>
</dbReference>
<dbReference type="SUPFAM" id="SSF52172">
    <property type="entry name" value="CheY-like"/>
    <property type="match status" value="1"/>
</dbReference>
<evidence type="ECO:0000256" key="4">
    <source>
        <dbReference type="ARBA" id="ARBA00022475"/>
    </source>
</evidence>
<dbReference type="InterPro" id="IPR003661">
    <property type="entry name" value="HisK_dim/P_dom"/>
</dbReference>
<dbReference type="SUPFAM" id="SSF47226">
    <property type="entry name" value="Histidine-containing phosphotransfer domain, HPT domain"/>
    <property type="match status" value="1"/>
</dbReference>
<keyword evidence="8" id="KW-0067">ATP-binding</keyword>
<evidence type="ECO:0000259" key="16">
    <source>
        <dbReference type="PROSITE" id="PS50110"/>
    </source>
</evidence>
<evidence type="ECO:0000256" key="8">
    <source>
        <dbReference type="ARBA" id="ARBA00022840"/>
    </source>
</evidence>
<feature type="modified residue" description="Phosphohistidine" evidence="12">
    <location>
        <position position="939"/>
    </location>
</feature>
<keyword evidence="5 13" id="KW-0597">Phosphoprotein</keyword>
<dbReference type="InterPro" id="IPR004358">
    <property type="entry name" value="Sig_transdc_His_kin-like_C"/>
</dbReference>
<evidence type="ECO:0000256" key="7">
    <source>
        <dbReference type="ARBA" id="ARBA00022741"/>
    </source>
</evidence>
<dbReference type="PRINTS" id="PR00344">
    <property type="entry name" value="BCTRLSENSOR"/>
</dbReference>
<evidence type="ECO:0000256" key="3">
    <source>
        <dbReference type="ARBA" id="ARBA00012438"/>
    </source>
</evidence>
<dbReference type="SUPFAM" id="SSF55874">
    <property type="entry name" value="ATPase domain of HSP90 chaperone/DNA topoisomerase II/histidine kinase"/>
    <property type="match status" value="1"/>
</dbReference>
<dbReference type="PROSITE" id="PS50894">
    <property type="entry name" value="HPT"/>
    <property type="match status" value="1"/>
</dbReference>
<feature type="domain" description="Response regulatory" evidence="16">
    <location>
        <begin position="765"/>
        <end position="879"/>
    </location>
</feature>
<dbReference type="GO" id="GO:0005524">
    <property type="term" value="F:ATP binding"/>
    <property type="evidence" value="ECO:0007669"/>
    <property type="project" value="UniProtKB-KW"/>
</dbReference>
<evidence type="ECO:0000256" key="1">
    <source>
        <dbReference type="ARBA" id="ARBA00000085"/>
    </source>
</evidence>
<dbReference type="PROSITE" id="PS50109">
    <property type="entry name" value="HIS_KIN"/>
    <property type="match status" value="1"/>
</dbReference>
<evidence type="ECO:0000256" key="2">
    <source>
        <dbReference type="ARBA" id="ARBA00004651"/>
    </source>
</evidence>
<dbReference type="EMBL" id="SEUK01000046">
    <property type="protein sequence ID" value="KAA1161707.1"/>
    <property type="molecule type" value="Genomic_DNA"/>
</dbReference>
<evidence type="ECO:0000313" key="19">
    <source>
        <dbReference type="Proteomes" id="UP000324162"/>
    </source>
</evidence>
<evidence type="ECO:0000256" key="5">
    <source>
        <dbReference type="ARBA" id="ARBA00022553"/>
    </source>
</evidence>
<dbReference type="InterPro" id="IPR001789">
    <property type="entry name" value="Sig_transdc_resp-reg_receiver"/>
</dbReference>
<dbReference type="InterPro" id="IPR003594">
    <property type="entry name" value="HATPase_dom"/>
</dbReference>
<feature type="modified residue" description="4-aspartylphosphate" evidence="13">
    <location>
        <position position="814"/>
    </location>
</feature>
<dbReference type="InterPro" id="IPR036641">
    <property type="entry name" value="HPT_dom_sf"/>
</dbReference>
<keyword evidence="7" id="KW-0547">Nucleotide-binding</keyword>
<reference evidence="18 19" key="1">
    <citation type="submission" date="2019-01" db="EMBL/GenBank/DDBJ databases">
        <title>Genome sequences of marine Pseudoalteromonas species.</title>
        <authorList>
            <person name="Boraston A.B."/>
            <person name="Hehemann J.-H."/>
            <person name="Vickers C.J."/>
            <person name="Salama-Alber O."/>
            <person name="Abe K."/>
            <person name="Hettle A.J."/>
        </authorList>
    </citation>
    <scope>NUCLEOTIDE SEQUENCE [LARGE SCALE GENOMIC DNA]</scope>
    <source>
        <strain evidence="18 19">PS42</strain>
    </source>
</reference>
<dbReference type="InterPro" id="IPR005467">
    <property type="entry name" value="His_kinase_dom"/>
</dbReference>
<feature type="domain" description="Histidine kinase" evidence="15">
    <location>
        <begin position="399"/>
        <end position="620"/>
    </location>
</feature>
<proteinExistence type="predicted"/>
<evidence type="ECO:0000256" key="11">
    <source>
        <dbReference type="ARBA" id="ARBA00023136"/>
    </source>
</evidence>
<dbReference type="Gene3D" id="3.30.565.10">
    <property type="entry name" value="Histidine kinase-like ATPase, C-terminal domain"/>
    <property type="match status" value="1"/>
</dbReference>
<dbReference type="InterPro" id="IPR011006">
    <property type="entry name" value="CheY-like_superfamily"/>
</dbReference>
<dbReference type="SMART" id="SM00387">
    <property type="entry name" value="HATPase_c"/>
    <property type="match status" value="1"/>
</dbReference>
<feature type="domain" description="HPt" evidence="17">
    <location>
        <begin position="900"/>
        <end position="997"/>
    </location>
</feature>
<gene>
    <name evidence="18" type="ORF">EU508_07750</name>
</gene>
<dbReference type="Pfam" id="PF01627">
    <property type="entry name" value="Hpt"/>
    <property type="match status" value="1"/>
</dbReference>
<comment type="caution">
    <text evidence="18">The sequence shown here is derived from an EMBL/GenBank/DDBJ whole genome shotgun (WGS) entry which is preliminary data.</text>
</comment>
<evidence type="ECO:0000256" key="14">
    <source>
        <dbReference type="SAM" id="Phobius"/>
    </source>
</evidence>
<dbReference type="InterPro" id="IPR008207">
    <property type="entry name" value="Sig_transdc_His_kin_Hpt_dom"/>
</dbReference>
<evidence type="ECO:0000256" key="9">
    <source>
        <dbReference type="ARBA" id="ARBA00022989"/>
    </source>
</evidence>
<comment type="subcellular location">
    <subcellularLocation>
        <location evidence="2">Cell membrane</location>
        <topology evidence="2">Multi-pass membrane protein</topology>
    </subcellularLocation>
</comment>
<organism evidence="18 19">
    <name type="scientific">Pseudoalteromonas fuliginea</name>
    <dbReference type="NCBI Taxonomy" id="1872678"/>
    <lineage>
        <taxon>Bacteria</taxon>
        <taxon>Pseudomonadati</taxon>
        <taxon>Pseudomonadota</taxon>
        <taxon>Gammaproteobacteria</taxon>
        <taxon>Alteromonadales</taxon>
        <taxon>Pseudoalteromonadaceae</taxon>
        <taxon>Pseudoalteromonas</taxon>
    </lineage>
</organism>
<accession>A0AB73BIF6</accession>
<dbReference type="SMART" id="SM01358">
    <property type="entry name" value="HBM"/>
    <property type="match status" value="1"/>
</dbReference>
<dbReference type="Gene3D" id="1.20.120.160">
    <property type="entry name" value="HPT domain"/>
    <property type="match status" value="1"/>
</dbReference>